<keyword evidence="5 6" id="KW-0009">Actin-binding</keyword>
<evidence type="ECO:0000256" key="5">
    <source>
        <dbReference type="ARBA" id="ARBA00023203"/>
    </source>
</evidence>
<keyword evidence="10" id="KW-1185">Reference proteome</keyword>
<keyword evidence="2" id="KW-0067">ATP-binding</keyword>
<keyword evidence="1" id="KW-0547">Nucleotide-binding</keyword>
<evidence type="ECO:0000256" key="2">
    <source>
        <dbReference type="ARBA" id="ARBA00022840"/>
    </source>
</evidence>
<reference evidence="9" key="1">
    <citation type="submission" date="2023-05" db="EMBL/GenBank/DDBJ databases">
        <title>Nepenthes gracilis genome sequencing.</title>
        <authorList>
            <person name="Fukushima K."/>
        </authorList>
    </citation>
    <scope>NUCLEOTIDE SEQUENCE</scope>
    <source>
        <strain evidence="9">SING2019-196</strain>
    </source>
</reference>
<evidence type="ECO:0000256" key="4">
    <source>
        <dbReference type="ARBA" id="ARBA00023175"/>
    </source>
</evidence>
<dbReference type="PANTHER" id="PTHR13140:SF270">
    <property type="entry name" value="MYOSIN-12"/>
    <property type="match status" value="1"/>
</dbReference>
<dbReference type="GO" id="GO:0016020">
    <property type="term" value="C:membrane"/>
    <property type="evidence" value="ECO:0007669"/>
    <property type="project" value="TreeGrafter"/>
</dbReference>
<comment type="caution">
    <text evidence="6">Lacks conserved residue(s) required for the propagation of feature annotation.</text>
</comment>
<dbReference type="SUPFAM" id="SSF52540">
    <property type="entry name" value="P-loop containing nucleoside triphosphate hydrolases"/>
    <property type="match status" value="1"/>
</dbReference>
<dbReference type="InterPro" id="IPR001609">
    <property type="entry name" value="Myosin_head_motor_dom-like"/>
</dbReference>
<dbReference type="AlphaFoldDB" id="A0AAD3TC54"/>
<comment type="similarity">
    <text evidence="6">Belongs to the TRAFAC class myosin-kinesin ATPase superfamily. Myosin family.</text>
</comment>
<evidence type="ECO:0000313" key="9">
    <source>
        <dbReference type="EMBL" id="GMH25832.1"/>
    </source>
</evidence>
<evidence type="ECO:0000256" key="6">
    <source>
        <dbReference type="PROSITE-ProRule" id="PRU00782"/>
    </source>
</evidence>
<dbReference type="GO" id="GO:0007015">
    <property type="term" value="P:actin filament organization"/>
    <property type="evidence" value="ECO:0007669"/>
    <property type="project" value="TreeGrafter"/>
</dbReference>
<dbReference type="PANTHER" id="PTHR13140">
    <property type="entry name" value="MYOSIN"/>
    <property type="match status" value="1"/>
</dbReference>
<dbReference type="GO" id="GO:0005737">
    <property type="term" value="C:cytoplasm"/>
    <property type="evidence" value="ECO:0007669"/>
    <property type="project" value="TreeGrafter"/>
</dbReference>
<evidence type="ECO:0000256" key="1">
    <source>
        <dbReference type="ARBA" id="ARBA00022741"/>
    </source>
</evidence>
<dbReference type="Gene3D" id="3.40.850.10">
    <property type="entry name" value="Kinesin motor domain"/>
    <property type="match status" value="1"/>
</dbReference>
<evidence type="ECO:0000256" key="3">
    <source>
        <dbReference type="ARBA" id="ARBA00023123"/>
    </source>
</evidence>
<evidence type="ECO:0000256" key="7">
    <source>
        <dbReference type="SAM" id="MobiDB-lite"/>
    </source>
</evidence>
<protein>
    <recommendedName>
        <fullName evidence="8">Myosin motor domain-containing protein</fullName>
    </recommendedName>
</protein>
<evidence type="ECO:0000259" key="8">
    <source>
        <dbReference type="PROSITE" id="PS51456"/>
    </source>
</evidence>
<dbReference type="GO" id="GO:0000146">
    <property type="term" value="F:microfilament motor activity"/>
    <property type="evidence" value="ECO:0007669"/>
    <property type="project" value="TreeGrafter"/>
</dbReference>
<name>A0AAD3TC54_NEPGR</name>
<keyword evidence="4" id="KW-0505">Motor protein</keyword>
<gene>
    <name evidence="9" type="ORF">Nepgr_027675</name>
</gene>
<proteinExistence type="inferred from homology"/>
<feature type="compositionally biased region" description="Basic and acidic residues" evidence="7">
    <location>
        <begin position="56"/>
        <end position="78"/>
    </location>
</feature>
<dbReference type="Pfam" id="PF00063">
    <property type="entry name" value="Myosin_head"/>
    <property type="match status" value="1"/>
</dbReference>
<accession>A0AAD3TC54</accession>
<dbReference type="GO" id="GO:0005524">
    <property type="term" value="F:ATP binding"/>
    <property type="evidence" value="ECO:0007669"/>
    <property type="project" value="UniProtKB-KW"/>
</dbReference>
<feature type="region of interest" description="Disordered" evidence="7">
    <location>
        <begin position="37"/>
        <end position="78"/>
    </location>
</feature>
<evidence type="ECO:0000313" key="10">
    <source>
        <dbReference type="Proteomes" id="UP001279734"/>
    </source>
</evidence>
<dbReference type="InterPro" id="IPR036961">
    <property type="entry name" value="Kinesin_motor_dom_sf"/>
</dbReference>
<dbReference type="GO" id="GO:0051015">
    <property type="term" value="F:actin filament binding"/>
    <property type="evidence" value="ECO:0007669"/>
    <property type="project" value="TreeGrafter"/>
</dbReference>
<dbReference type="PROSITE" id="PS51456">
    <property type="entry name" value="MYOSIN_MOTOR"/>
    <property type="match status" value="1"/>
</dbReference>
<feature type="compositionally biased region" description="Polar residues" evidence="7">
    <location>
        <begin position="39"/>
        <end position="49"/>
    </location>
</feature>
<dbReference type="InterPro" id="IPR027417">
    <property type="entry name" value="P-loop_NTPase"/>
</dbReference>
<organism evidence="9 10">
    <name type="scientific">Nepenthes gracilis</name>
    <name type="common">Slender pitcher plant</name>
    <dbReference type="NCBI Taxonomy" id="150966"/>
    <lineage>
        <taxon>Eukaryota</taxon>
        <taxon>Viridiplantae</taxon>
        <taxon>Streptophyta</taxon>
        <taxon>Embryophyta</taxon>
        <taxon>Tracheophyta</taxon>
        <taxon>Spermatophyta</taxon>
        <taxon>Magnoliopsida</taxon>
        <taxon>eudicotyledons</taxon>
        <taxon>Gunneridae</taxon>
        <taxon>Pentapetalae</taxon>
        <taxon>Caryophyllales</taxon>
        <taxon>Nepenthaceae</taxon>
        <taxon>Nepenthes</taxon>
    </lineage>
</organism>
<dbReference type="Proteomes" id="UP001279734">
    <property type="component" value="Unassembled WGS sequence"/>
</dbReference>
<dbReference type="EMBL" id="BSYO01000030">
    <property type="protein sequence ID" value="GMH25832.1"/>
    <property type="molecule type" value="Genomic_DNA"/>
</dbReference>
<keyword evidence="3 6" id="KW-0518">Myosin</keyword>
<sequence>MLMHYLAYIWGRAAAEGRTVEQQVLESSPVLEEFGNAKTMRNNNSSNPSIRKYRVCKGDDTDSSEPKDGESRCDEKTLEDSHHKCVIVTHDESIAKCLDPDAAATSRDALAKIDCSILFNWYDV</sequence>
<feature type="domain" description="Myosin motor" evidence="8">
    <location>
        <begin position="1"/>
        <end position="124"/>
    </location>
</feature>
<comment type="caution">
    <text evidence="9">The sequence shown here is derived from an EMBL/GenBank/DDBJ whole genome shotgun (WGS) entry which is preliminary data.</text>
</comment>
<dbReference type="GO" id="GO:0016459">
    <property type="term" value="C:myosin complex"/>
    <property type="evidence" value="ECO:0007669"/>
    <property type="project" value="UniProtKB-KW"/>
</dbReference>